<dbReference type="AlphaFoldDB" id="A0A327M5F6"/>
<evidence type="ECO:0000256" key="1">
    <source>
        <dbReference type="SAM" id="MobiDB-lite"/>
    </source>
</evidence>
<evidence type="ECO:0000313" key="2">
    <source>
        <dbReference type="EMBL" id="RAI57969.1"/>
    </source>
</evidence>
<feature type="region of interest" description="Disordered" evidence="1">
    <location>
        <begin position="21"/>
        <end position="41"/>
    </location>
</feature>
<accession>A0A327M5F6</accession>
<dbReference type="Proteomes" id="UP000249065">
    <property type="component" value="Unassembled WGS sequence"/>
</dbReference>
<gene>
    <name evidence="2" type="ORF">DOO78_15905</name>
</gene>
<reference evidence="3" key="1">
    <citation type="submission" date="2018-06" db="EMBL/GenBank/DDBJ databases">
        <authorList>
            <person name="Khan S.A."/>
        </authorList>
    </citation>
    <scope>NUCLEOTIDE SEQUENCE [LARGE SCALE GENOMIC DNA]</scope>
    <source>
        <strain evidence="3">DB-1506</strain>
    </source>
</reference>
<sequence>MVSLAAASAPFAAHLALRRRARGQPPPGHAATAPAQDYHLPPSIESAEREMAILLRRMRAFLQDPYDFAASRIADDAAFEDCLDQAATLGARIAELGGAAPASPTERERMRGLILDSVMRGHRGAVPDRLSEARRSSAGRLLAQPPVAYPMAGLKARYSH</sequence>
<comment type="caution">
    <text evidence="2">The sequence shown here is derived from an EMBL/GenBank/DDBJ whole genome shotgun (WGS) entry which is preliminary data.</text>
</comment>
<keyword evidence="3" id="KW-1185">Reference proteome</keyword>
<dbReference type="EMBL" id="QLIX01000012">
    <property type="protein sequence ID" value="RAI57969.1"/>
    <property type="molecule type" value="Genomic_DNA"/>
</dbReference>
<evidence type="ECO:0000313" key="3">
    <source>
        <dbReference type="Proteomes" id="UP000249065"/>
    </source>
</evidence>
<name>A0A327M5F6_9PROT</name>
<proteinExistence type="predicted"/>
<organism evidence="2 3">
    <name type="scientific">Roseicella frigidaeris</name>
    <dbReference type="NCBI Taxonomy" id="2230885"/>
    <lineage>
        <taxon>Bacteria</taxon>
        <taxon>Pseudomonadati</taxon>
        <taxon>Pseudomonadota</taxon>
        <taxon>Alphaproteobacteria</taxon>
        <taxon>Acetobacterales</taxon>
        <taxon>Roseomonadaceae</taxon>
        <taxon>Roseicella</taxon>
    </lineage>
</organism>
<protein>
    <submittedName>
        <fullName evidence="2">Uncharacterized protein</fullName>
    </submittedName>
</protein>